<keyword evidence="4" id="KW-1185">Reference proteome</keyword>
<dbReference type="InterPro" id="IPR019286">
    <property type="entry name" value="DUF2339_TM"/>
</dbReference>
<sequence length="555" mass="62746">MNRSERIKALQTTISFLSAELEELQKQERAAERIEPIHTQPEQPKPPAAVKPIRTETPKPKRNWEKEIGQIWMPRIFAFIMLLGVAWGFKAGVNAGILTPPLRLLLGCLTAIGLYVIGEKQIKQSRIALGLVLLGATVTTFVLTTFAAHYLYGYLPAAFAFLLNIAWIVLGIWLSHKHRSEWLAIFVGVGGYIVPFLINSTQPNTYVFVGYELLLYVSLLAFATKHAYRWLYYMAFGMLHITLTVYSLVALQQLNLPALAVVIQHLCLLYILMTKRDSYLQDQIKVLLSSIVITVLWVASTDNNLLLKGLLTMLTLLYAGAYVWERQKGKIELLHTVFFCLSFYSLTLLVIDTVDNTYYPLAWLVQGTFGLYMSWKVKSHIKFIASGIVYALGAISTVLTSYTAVLSVQTLAWFVYLGTFAFLVMKLKGTTKRDLSRLSTLVLLISTFIFITLFGSTLMQDQDFSIRQLVISSFWMIYALALVFYGNTKTEKMATYIGLIVTGITIIKLFFVDLFSVSLAIRSVLFIIVGTIGIFVSRVFYTKQKEVPRVENKEL</sequence>
<name>A0ABT6H6V3_9BACI</name>
<reference evidence="3 4" key="1">
    <citation type="submission" date="2023-04" db="EMBL/GenBank/DDBJ databases">
        <title>Ectobacillus antri isolated from activated sludge.</title>
        <authorList>
            <person name="Yan P."/>
            <person name="Liu X."/>
        </authorList>
    </citation>
    <scope>NUCLEOTIDE SEQUENCE [LARGE SCALE GENOMIC DNA]</scope>
    <source>
        <strain evidence="3 4">C18H</strain>
    </source>
</reference>
<feature type="transmembrane region" description="Helical" evidence="2">
    <location>
        <begin position="254"/>
        <end position="272"/>
    </location>
</feature>
<feature type="transmembrane region" description="Helical" evidence="2">
    <location>
        <begin position="182"/>
        <end position="199"/>
    </location>
</feature>
<comment type="caution">
    <text evidence="3">The sequence shown here is derived from an EMBL/GenBank/DDBJ whole genome shotgun (WGS) entry which is preliminary data.</text>
</comment>
<dbReference type="PANTHER" id="PTHR38434">
    <property type="entry name" value="BLL2549 PROTEIN"/>
    <property type="match status" value="1"/>
</dbReference>
<organism evidence="3 4">
    <name type="scientific">Ectobacillus antri</name>
    <dbReference type="NCBI Taxonomy" id="2486280"/>
    <lineage>
        <taxon>Bacteria</taxon>
        <taxon>Bacillati</taxon>
        <taxon>Bacillota</taxon>
        <taxon>Bacilli</taxon>
        <taxon>Bacillales</taxon>
        <taxon>Bacillaceae</taxon>
        <taxon>Ectobacillus</taxon>
    </lineage>
</organism>
<feature type="transmembrane region" description="Helical" evidence="2">
    <location>
        <begin position="441"/>
        <end position="459"/>
    </location>
</feature>
<protein>
    <submittedName>
        <fullName evidence="3">DUF2339 domain-containing protein</fullName>
    </submittedName>
</protein>
<accession>A0ABT6H6V3</accession>
<dbReference type="PANTHER" id="PTHR38434:SF1">
    <property type="entry name" value="BLL2549 PROTEIN"/>
    <property type="match status" value="1"/>
</dbReference>
<evidence type="ECO:0000313" key="3">
    <source>
        <dbReference type="EMBL" id="MDG5754978.1"/>
    </source>
</evidence>
<feature type="transmembrane region" description="Helical" evidence="2">
    <location>
        <begin position="411"/>
        <end position="429"/>
    </location>
</feature>
<dbReference type="EMBL" id="JARULN010000016">
    <property type="protein sequence ID" value="MDG5754978.1"/>
    <property type="molecule type" value="Genomic_DNA"/>
</dbReference>
<feature type="compositionally biased region" description="Basic and acidic residues" evidence="1">
    <location>
        <begin position="27"/>
        <end position="36"/>
    </location>
</feature>
<feature type="transmembrane region" description="Helical" evidence="2">
    <location>
        <begin position="331"/>
        <end position="351"/>
    </location>
</feature>
<dbReference type="RefSeq" id="WP_278018466.1">
    <property type="nucleotide sequence ID" value="NZ_JARRRY010000015.1"/>
</dbReference>
<feature type="transmembrane region" description="Helical" evidence="2">
    <location>
        <begin position="493"/>
        <end position="511"/>
    </location>
</feature>
<feature type="transmembrane region" description="Helical" evidence="2">
    <location>
        <begin position="154"/>
        <end position="175"/>
    </location>
</feature>
<dbReference type="Pfam" id="PF10101">
    <property type="entry name" value="DUF2339"/>
    <property type="match status" value="1"/>
</dbReference>
<evidence type="ECO:0000256" key="1">
    <source>
        <dbReference type="SAM" id="MobiDB-lite"/>
    </source>
</evidence>
<feature type="region of interest" description="Disordered" evidence="1">
    <location>
        <begin position="27"/>
        <end position="57"/>
    </location>
</feature>
<feature type="transmembrane region" description="Helical" evidence="2">
    <location>
        <begin position="230"/>
        <end position="248"/>
    </location>
</feature>
<feature type="transmembrane region" description="Helical" evidence="2">
    <location>
        <begin position="284"/>
        <end position="300"/>
    </location>
</feature>
<keyword evidence="2" id="KW-0472">Membrane</keyword>
<keyword evidence="2" id="KW-1133">Transmembrane helix</keyword>
<evidence type="ECO:0000256" key="2">
    <source>
        <dbReference type="SAM" id="Phobius"/>
    </source>
</evidence>
<feature type="transmembrane region" description="Helical" evidence="2">
    <location>
        <begin position="387"/>
        <end position="405"/>
    </location>
</feature>
<dbReference type="Proteomes" id="UP001218246">
    <property type="component" value="Unassembled WGS sequence"/>
</dbReference>
<feature type="transmembrane region" description="Helical" evidence="2">
    <location>
        <begin position="306"/>
        <end position="324"/>
    </location>
</feature>
<evidence type="ECO:0000313" key="4">
    <source>
        <dbReference type="Proteomes" id="UP001218246"/>
    </source>
</evidence>
<gene>
    <name evidence="3" type="ORF">P6P90_13525</name>
</gene>
<feature type="transmembrane region" description="Helical" evidence="2">
    <location>
        <begin position="357"/>
        <end position="375"/>
    </location>
</feature>
<keyword evidence="2" id="KW-0812">Transmembrane</keyword>
<feature type="transmembrane region" description="Helical" evidence="2">
    <location>
        <begin position="101"/>
        <end position="118"/>
    </location>
</feature>
<feature type="transmembrane region" description="Helical" evidence="2">
    <location>
        <begin position="205"/>
        <end position="223"/>
    </location>
</feature>
<feature type="transmembrane region" description="Helical" evidence="2">
    <location>
        <begin position="127"/>
        <end position="148"/>
    </location>
</feature>
<feature type="transmembrane region" description="Helical" evidence="2">
    <location>
        <begin position="517"/>
        <end position="541"/>
    </location>
</feature>
<proteinExistence type="predicted"/>
<feature type="transmembrane region" description="Helical" evidence="2">
    <location>
        <begin position="71"/>
        <end position="89"/>
    </location>
</feature>
<feature type="transmembrane region" description="Helical" evidence="2">
    <location>
        <begin position="465"/>
        <end position="486"/>
    </location>
</feature>